<reference evidence="2" key="1">
    <citation type="submission" date="2021-01" db="EMBL/GenBank/DDBJ databases">
        <authorList>
            <person name="Kaushik A."/>
        </authorList>
    </citation>
    <scope>NUCLEOTIDE SEQUENCE</scope>
    <source>
        <strain evidence="2">AG5</strain>
    </source>
</reference>
<dbReference type="AlphaFoldDB" id="A0A8H3DWQ2"/>
<accession>A0A8H3DWQ2</accession>
<dbReference type="EMBL" id="CAJNJQ010000620">
    <property type="protein sequence ID" value="CAE7089600.1"/>
    <property type="molecule type" value="Genomic_DNA"/>
</dbReference>
<evidence type="ECO:0000313" key="2">
    <source>
        <dbReference type="EMBL" id="CAE7089600.1"/>
    </source>
</evidence>
<dbReference type="Proteomes" id="UP000663827">
    <property type="component" value="Unassembled WGS sequence"/>
</dbReference>
<feature type="compositionally biased region" description="Low complexity" evidence="1">
    <location>
        <begin position="398"/>
        <end position="408"/>
    </location>
</feature>
<evidence type="ECO:0000313" key="3">
    <source>
        <dbReference type="Proteomes" id="UP000663827"/>
    </source>
</evidence>
<evidence type="ECO:0000256" key="1">
    <source>
        <dbReference type="SAM" id="MobiDB-lite"/>
    </source>
</evidence>
<name>A0A8H3DWQ2_9AGAM</name>
<organism evidence="2 3">
    <name type="scientific">Rhizoctonia solani</name>
    <dbReference type="NCBI Taxonomy" id="456999"/>
    <lineage>
        <taxon>Eukaryota</taxon>
        <taxon>Fungi</taxon>
        <taxon>Dikarya</taxon>
        <taxon>Basidiomycota</taxon>
        <taxon>Agaricomycotina</taxon>
        <taxon>Agaricomycetes</taxon>
        <taxon>Cantharellales</taxon>
        <taxon>Ceratobasidiaceae</taxon>
        <taxon>Rhizoctonia</taxon>
    </lineage>
</organism>
<feature type="compositionally biased region" description="Basic and acidic residues" evidence="1">
    <location>
        <begin position="409"/>
        <end position="424"/>
    </location>
</feature>
<feature type="region of interest" description="Disordered" evidence="1">
    <location>
        <begin position="156"/>
        <end position="284"/>
    </location>
</feature>
<comment type="caution">
    <text evidence="2">The sequence shown here is derived from an EMBL/GenBank/DDBJ whole genome shotgun (WGS) entry which is preliminary data.</text>
</comment>
<feature type="compositionally biased region" description="Low complexity" evidence="1">
    <location>
        <begin position="323"/>
        <end position="337"/>
    </location>
</feature>
<feature type="compositionally biased region" description="Low complexity" evidence="1">
    <location>
        <begin position="180"/>
        <end position="197"/>
    </location>
</feature>
<sequence length="455" mass="49528">MVAGARAPKSNTSNPIRNGDCPEGEWWWEGKGICLPTLERHDLLLHDTGHPNRNGGSDAVLDKLARDIALSRNALEWPHSVRATRVKLHELCRRKPVKKAVERRAPPTLISAVEITPESAPARRPLYRQSSMDFLPVKDEVTSVTRLSSRLQRTDRMAPYASFHPYTRPYGSRSPTPPLTESTISRPRTRSSTPSETCSLRAASPRRLFRSSATPPPQSLKRAPSFGVATAQTRAQRAHSCAPDSSSTSSDEEEKARQASVKRPRTTARRVPSFLGAPLPPLAPSPEEEILDPLVGVPEDPVFAPTIPASKHKPLPTPRRPATKSTKPAAPVAAAPVAPAPAPAPATTPRTLRRVGTRDFPSSTTSARAPVPAVPRVAQAPEQPRRSSGTRTVPAQPRASASVATTSSTDRRSERKSREKEKETQPAQDSSRRVKKKSANLNMKETKPSVTGMRL</sequence>
<feature type="region of interest" description="Disordered" evidence="1">
    <location>
        <begin position="302"/>
        <end position="455"/>
    </location>
</feature>
<gene>
    <name evidence="2" type="ORF">RDB_LOCUS30853</name>
</gene>
<protein>
    <submittedName>
        <fullName evidence="2">Uncharacterized protein</fullName>
    </submittedName>
</protein>
<proteinExistence type="predicted"/>
<feature type="compositionally biased region" description="Low complexity" evidence="1">
    <location>
        <begin position="367"/>
        <end position="382"/>
    </location>
</feature>